<comment type="catalytic activity">
    <reaction evidence="14">
        <text>[GlcNAc-(1-&gt;4)-Mur2Ac(oyl-L-Ala-gamma-D-Glu-L-Lys-D-Ala-D-Ala)](n)-di-trans,octa-cis-undecaprenyl diphosphate + beta-D-GlcNAc-(1-&gt;4)-Mur2Ac(oyl-L-Ala-gamma-D-Glu-L-Lys-D-Ala-D-Ala)-di-trans,octa-cis-undecaprenyl diphosphate = [GlcNAc-(1-&gt;4)-Mur2Ac(oyl-L-Ala-gamma-D-Glu-L-Lys-D-Ala-D-Ala)](n+1)-di-trans,octa-cis-undecaprenyl diphosphate + di-trans,octa-cis-undecaprenyl diphosphate + H(+)</text>
        <dbReference type="Rhea" id="RHEA:23708"/>
        <dbReference type="Rhea" id="RHEA-COMP:9602"/>
        <dbReference type="Rhea" id="RHEA-COMP:9603"/>
        <dbReference type="ChEBI" id="CHEBI:15378"/>
        <dbReference type="ChEBI" id="CHEBI:58405"/>
        <dbReference type="ChEBI" id="CHEBI:60033"/>
        <dbReference type="ChEBI" id="CHEBI:78435"/>
        <dbReference type="EC" id="2.4.99.28"/>
    </reaction>
</comment>
<evidence type="ECO:0000256" key="14">
    <source>
        <dbReference type="ARBA" id="ARBA00049902"/>
    </source>
</evidence>
<dbReference type="InterPro" id="IPR001460">
    <property type="entry name" value="PCN-bd_Tpept"/>
</dbReference>
<dbReference type="InterPro" id="IPR012338">
    <property type="entry name" value="Beta-lactam/transpept-like"/>
</dbReference>
<comment type="caution">
    <text evidence="18">The sequence shown here is derived from an EMBL/GenBank/DDBJ whole genome shotgun (WGS) entry which is preliminary data.</text>
</comment>
<dbReference type="GO" id="GO:0009002">
    <property type="term" value="F:serine-type D-Ala-D-Ala carboxypeptidase activity"/>
    <property type="evidence" value="ECO:0007669"/>
    <property type="project" value="UniProtKB-EC"/>
</dbReference>
<keyword evidence="5" id="KW-0328">Glycosyltransferase</keyword>
<accession>A0A916YY26</accession>
<keyword evidence="6" id="KW-0808">Transferase</keyword>
<evidence type="ECO:0000256" key="15">
    <source>
        <dbReference type="SAM" id="MobiDB-lite"/>
    </source>
</evidence>
<evidence type="ECO:0000256" key="12">
    <source>
        <dbReference type="ARBA" id="ARBA00023316"/>
    </source>
</evidence>
<comment type="catalytic activity">
    <reaction evidence="13">
        <text>Preferential cleavage: (Ac)2-L-Lys-D-Ala-|-D-Ala. Also transpeptidation of peptidyl-alanyl moieties that are N-acyl substituents of D-alanine.</text>
        <dbReference type="EC" id="3.4.16.4"/>
    </reaction>
</comment>
<keyword evidence="12" id="KW-0961">Cell wall biogenesis/degradation</keyword>
<keyword evidence="4" id="KW-0645">Protease</keyword>
<evidence type="ECO:0000256" key="3">
    <source>
        <dbReference type="ARBA" id="ARBA00022645"/>
    </source>
</evidence>
<dbReference type="PROSITE" id="PS50853">
    <property type="entry name" value="FN3"/>
    <property type="match status" value="2"/>
</dbReference>
<dbReference type="AlphaFoldDB" id="A0A916YY26"/>
<dbReference type="Gene3D" id="2.60.40.10">
    <property type="entry name" value="Immunoglobulins"/>
    <property type="match status" value="2"/>
</dbReference>
<feature type="domain" description="Fibronectin type-III" evidence="17">
    <location>
        <begin position="958"/>
        <end position="1044"/>
    </location>
</feature>
<dbReference type="PANTHER" id="PTHR32282:SF11">
    <property type="entry name" value="PENICILLIN-BINDING PROTEIN 1B"/>
    <property type="match status" value="1"/>
</dbReference>
<dbReference type="SUPFAM" id="SSF53955">
    <property type="entry name" value="Lysozyme-like"/>
    <property type="match status" value="1"/>
</dbReference>
<feature type="compositionally biased region" description="Gly residues" evidence="15">
    <location>
        <begin position="923"/>
        <end position="939"/>
    </location>
</feature>
<dbReference type="Proteomes" id="UP000612456">
    <property type="component" value="Unassembled WGS sequence"/>
</dbReference>
<keyword evidence="16" id="KW-1133">Transmembrane helix</keyword>
<evidence type="ECO:0000256" key="11">
    <source>
        <dbReference type="ARBA" id="ARBA00023268"/>
    </source>
</evidence>
<keyword evidence="7" id="KW-0378">Hydrolase</keyword>
<reference evidence="18" key="2">
    <citation type="submission" date="2020-09" db="EMBL/GenBank/DDBJ databases">
        <authorList>
            <person name="Sun Q."/>
            <person name="Zhou Y."/>
        </authorList>
    </citation>
    <scope>NUCLEOTIDE SEQUENCE</scope>
    <source>
        <strain evidence="18">CGMCC 1.15178</strain>
    </source>
</reference>
<dbReference type="Pfam" id="PF00912">
    <property type="entry name" value="Transgly"/>
    <property type="match status" value="1"/>
</dbReference>
<dbReference type="SUPFAM" id="SSF56601">
    <property type="entry name" value="beta-lactamase/transpeptidase-like"/>
    <property type="match status" value="1"/>
</dbReference>
<dbReference type="InterPro" id="IPR023346">
    <property type="entry name" value="Lysozyme-like_dom_sf"/>
</dbReference>
<evidence type="ECO:0000256" key="9">
    <source>
        <dbReference type="ARBA" id="ARBA00022984"/>
    </source>
</evidence>
<keyword evidence="19" id="KW-1185">Reference proteome</keyword>
<evidence type="ECO:0000256" key="8">
    <source>
        <dbReference type="ARBA" id="ARBA00022960"/>
    </source>
</evidence>
<evidence type="ECO:0000256" key="1">
    <source>
        <dbReference type="ARBA" id="ARBA00004236"/>
    </source>
</evidence>
<evidence type="ECO:0000259" key="17">
    <source>
        <dbReference type="PROSITE" id="PS50853"/>
    </source>
</evidence>
<dbReference type="Gene3D" id="1.10.3810.10">
    <property type="entry name" value="Biosynthetic peptidoglycan transglycosylase-like"/>
    <property type="match status" value="1"/>
</dbReference>
<dbReference type="GO" id="GO:0005886">
    <property type="term" value="C:plasma membrane"/>
    <property type="evidence" value="ECO:0007669"/>
    <property type="project" value="UniProtKB-SubCell"/>
</dbReference>
<dbReference type="GO" id="GO:0008360">
    <property type="term" value="P:regulation of cell shape"/>
    <property type="evidence" value="ECO:0007669"/>
    <property type="project" value="UniProtKB-KW"/>
</dbReference>
<feature type="compositionally biased region" description="Polar residues" evidence="15">
    <location>
        <begin position="944"/>
        <end position="953"/>
    </location>
</feature>
<evidence type="ECO:0000256" key="6">
    <source>
        <dbReference type="ARBA" id="ARBA00022679"/>
    </source>
</evidence>
<keyword evidence="3" id="KW-0121">Carboxypeptidase</keyword>
<dbReference type="Pfam" id="PF00905">
    <property type="entry name" value="Transpeptidase"/>
    <property type="match status" value="1"/>
</dbReference>
<evidence type="ECO:0000256" key="7">
    <source>
        <dbReference type="ARBA" id="ARBA00022801"/>
    </source>
</evidence>
<keyword evidence="10 16" id="KW-0472">Membrane</keyword>
<protein>
    <recommendedName>
        <fullName evidence="17">Fibronectin type-III domain-containing protein</fullName>
    </recommendedName>
</protein>
<evidence type="ECO:0000256" key="2">
    <source>
        <dbReference type="ARBA" id="ARBA00022475"/>
    </source>
</evidence>
<reference evidence="18" key="1">
    <citation type="journal article" date="2014" name="Int. J. Syst. Evol. Microbiol.">
        <title>Complete genome sequence of Corynebacterium casei LMG S-19264T (=DSM 44701T), isolated from a smear-ripened cheese.</title>
        <authorList>
            <consortium name="US DOE Joint Genome Institute (JGI-PGF)"/>
            <person name="Walter F."/>
            <person name="Albersmeier A."/>
            <person name="Kalinowski J."/>
            <person name="Ruckert C."/>
        </authorList>
    </citation>
    <scope>NUCLEOTIDE SEQUENCE</scope>
    <source>
        <strain evidence="18">CGMCC 1.15178</strain>
    </source>
</reference>
<evidence type="ECO:0000256" key="10">
    <source>
        <dbReference type="ARBA" id="ARBA00023136"/>
    </source>
</evidence>
<dbReference type="InterPro" id="IPR036950">
    <property type="entry name" value="PBP_transglycosylase"/>
</dbReference>
<dbReference type="GO" id="GO:0008955">
    <property type="term" value="F:peptidoglycan glycosyltransferase activity"/>
    <property type="evidence" value="ECO:0007669"/>
    <property type="project" value="UniProtKB-EC"/>
</dbReference>
<dbReference type="CDD" id="cd00063">
    <property type="entry name" value="FN3"/>
    <property type="match status" value="2"/>
</dbReference>
<evidence type="ECO:0000313" key="18">
    <source>
        <dbReference type="EMBL" id="GGD65281.1"/>
    </source>
</evidence>
<dbReference type="InterPro" id="IPR036116">
    <property type="entry name" value="FN3_sf"/>
</dbReference>
<keyword evidence="2" id="KW-1003">Cell membrane</keyword>
<evidence type="ECO:0000256" key="4">
    <source>
        <dbReference type="ARBA" id="ARBA00022670"/>
    </source>
</evidence>
<feature type="domain" description="Fibronectin type-III" evidence="17">
    <location>
        <begin position="823"/>
        <end position="916"/>
    </location>
</feature>
<organism evidence="18 19">
    <name type="scientific">Paenibacillus nasutitermitis</name>
    <dbReference type="NCBI Taxonomy" id="1652958"/>
    <lineage>
        <taxon>Bacteria</taxon>
        <taxon>Bacillati</taxon>
        <taxon>Bacillota</taxon>
        <taxon>Bacilli</taxon>
        <taxon>Bacillales</taxon>
        <taxon>Paenibacillaceae</taxon>
        <taxon>Paenibacillus</taxon>
    </lineage>
</organism>
<dbReference type="GO" id="GO:0071555">
    <property type="term" value="P:cell wall organization"/>
    <property type="evidence" value="ECO:0007669"/>
    <property type="project" value="UniProtKB-KW"/>
</dbReference>
<keyword evidence="16" id="KW-0812">Transmembrane</keyword>
<evidence type="ECO:0000256" key="16">
    <source>
        <dbReference type="SAM" id="Phobius"/>
    </source>
</evidence>
<feature type="transmembrane region" description="Helical" evidence="16">
    <location>
        <begin position="20"/>
        <end position="49"/>
    </location>
</feature>
<comment type="subcellular location">
    <subcellularLocation>
        <location evidence="1">Cell membrane</location>
    </subcellularLocation>
</comment>
<dbReference type="GO" id="GO:0009252">
    <property type="term" value="P:peptidoglycan biosynthetic process"/>
    <property type="evidence" value="ECO:0007669"/>
    <property type="project" value="UniProtKB-KW"/>
</dbReference>
<name>A0A916YY26_9BACL</name>
<evidence type="ECO:0000313" key="19">
    <source>
        <dbReference type="Proteomes" id="UP000612456"/>
    </source>
</evidence>
<dbReference type="InterPro" id="IPR003961">
    <property type="entry name" value="FN3_dom"/>
</dbReference>
<dbReference type="GO" id="GO:0008658">
    <property type="term" value="F:penicillin binding"/>
    <property type="evidence" value="ECO:0007669"/>
    <property type="project" value="InterPro"/>
</dbReference>
<dbReference type="SUPFAM" id="SSF49265">
    <property type="entry name" value="Fibronectin type III"/>
    <property type="match status" value="2"/>
</dbReference>
<dbReference type="InterPro" id="IPR013783">
    <property type="entry name" value="Ig-like_fold"/>
</dbReference>
<sequence length="1044" mass="113975">MNQDQGQNKNGHSKWRTFGVVTLITVKWLFIFGLLIGLFAGGIASGYVASFVKDEPIRSRTEIEAKIDENATTGFVYFNDAITPVGQLRTEEDRRIVTREEIPDQVINAILATEDNNFFNHIGVDVNGLGRAVKQKLLNETTQTGGSTLTQQLARQVFLTLDKTDARKAKEIFLSLRLERFMTKDEILTAYLNKVQFGTGNSGYNLYGIKAAAKGIFNISDLKQLNTAQAAYLAGLPQRPSAYAAFTSKGKFNENGFKLAVERQHNVLKYMLENKRITSDDYNSAMAFDLRSSLAKPTEKAYSTFPYLMLEAERQAAEILLMQKDPNLTQIDVRKKENSAALEEARSQLLRGGYRIYTTIDKRVYNLMHKISNDPDNFTPDSKEKGMEQIAAILLDHKTGAILSMIEGRDFYTEQMNHATQMTRQPGSTMKTIAAYLPAIDKGLVQPGSIIDDAPMVFKDGQKGFHLPMNSNKRFAGLVTAREALNRSLNLPALKIFNEKVTIAEAWKFTRKLGITSLKPEDDYAQTGVIGGLSVGVSVEELTNAYGSIPNNGVFNDAYMISKITDAKGNVIYEHKKEPVRVFSEQTAFLMSDMMRTVISDSSGTGHSIASKFKGYGKIPVAGKTGSTQSYGDVWFMGFTPDVTLGVWAGYEQQVHTLSKDGRARARTIWTQIMNSVTEDRPDLFPTKAFNKPSGIVKATVSSVSGKLPTTLTRQAGKLVTDYFNKKFLPTESDDALVSMAYITFNGVNYIPQPSTPSDMVNEQIVIKREKPLDELMAEISAAQAKLPASSRRSMSAYLPADAGKDAPSKVDPRIEDGHSPSPPSNIRLQPIPGKSSYRIQFAKSPEADVVGYRLYRSMNNSNYNNVGSPVLTGAGTEFTNSTNPGNTYRYYVTAVDVGGHESAPSGIVGTDSSNYIPAPDTGAGGDGTMPGTEGGSGGDSPPLNNGNSGTDQSAASPPSAPAGVQGEATGIGIKLNWDDNNSDEKITSYNVYYSASQSGKFTKIGSTGEARFEYISNISSGYFRITAVNASGESPSSYTVHLK</sequence>
<dbReference type="GO" id="GO:0030288">
    <property type="term" value="C:outer membrane-bounded periplasmic space"/>
    <property type="evidence" value="ECO:0007669"/>
    <property type="project" value="TreeGrafter"/>
</dbReference>
<feature type="region of interest" description="Disordered" evidence="15">
    <location>
        <begin position="800"/>
        <end position="832"/>
    </location>
</feature>
<gene>
    <name evidence="18" type="ORF">GCM10010911_23830</name>
</gene>
<dbReference type="GO" id="GO:0006508">
    <property type="term" value="P:proteolysis"/>
    <property type="evidence" value="ECO:0007669"/>
    <property type="project" value="UniProtKB-KW"/>
</dbReference>
<dbReference type="InterPro" id="IPR001264">
    <property type="entry name" value="Glyco_trans_51"/>
</dbReference>
<evidence type="ECO:0000256" key="13">
    <source>
        <dbReference type="ARBA" id="ARBA00034000"/>
    </source>
</evidence>
<keyword evidence="11" id="KW-0511">Multifunctional enzyme</keyword>
<evidence type="ECO:0000256" key="5">
    <source>
        <dbReference type="ARBA" id="ARBA00022676"/>
    </source>
</evidence>
<dbReference type="EMBL" id="BMHP01000002">
    <property type="protein sequence ID" value="GGD65281.1"/>
    <property type="molecule type" value="Genomic_DNA"/>
</dbReference>
<dbReference type="PANTHER" id="PTHR32282">
    <property type="entry name" value="BINDING PROTEIN TRANSPEPTIDASE, PUTATIVE-RELATED"/>
    <property type="match status" value="1"/>
</dbReference>
<dbReference type="RefSeq" id="WP_188992189.1">
    <property type="nucleotide sequence ID" value="NZ_BMHP01000002.1"/>
</dbReference>
<keyword evidence="8" id="KW-0133">Cell shape</keyword>
<proteinExistence type="predicted"/>
<feature type="region of interest" description="Disordered" evidence="15">
    <location>
        <begin position="904"/>
        <end position="967"/>
    </location>
</feature>
<feature type="compositionally biased region" description="Basic and acidic residues" evidence="15">
    <location>
        <begin position="803"/>
        <end position="819"/>
    </location>
</feature>
<keyword evidence="9" id="KW-0573">Peptidoglycan synthesis</keyword>
<dbReference type="Gene3D" id="3.40.710.10">
    <property type="entry name" value="DD-peptidase/beta-lactamase superfamily"/>
    <property type="match status" value="1"/>
</dbReference>
<dbReference type="SMART" id="SM00060">
    <property type="entry name" value="FN3"/>
    <property type="match status" value="2"/>
</dbReference>
<dbReference type="InterPro" id="IPR050396">
    <property type="entry name" value="Glycosyltr_51/Transpeptidase"/>
</dbReference>